<dbReference type="SUPFAM" id="SSF47413">
    <property type="entry name" value="lambda repressor-like DNA-binding domains"/>
    <property type="match status" value="1"/>
</dbReference>
<dbReference type="PANTHER" id="PTHR46797">
    <property type="entry name" value="HTH-TYPE TRANSCRIPTIONAL REGULATOR"/>
    <property type="match status" value="1"/>
</dbReference>
<dbReference type="Pfam" id="PF01381">
    <property type="entry name" value="HTH_3"/>
    <property type="match status" value="1"/>
</dbReference>
<dbReference type="KEGG" id="spzr:G5C33_07415"/>
<dbReference type="AlphaFoldDB" id="A0A6G6Y3Z5"/>
<dbReference type="GO" id="GO:0003677">
    <property type="term" value="F:DNA binding"/>
    <property type="evidence" value="ECO:0007669"/>
    <property type="project" value="UniProtKB-KW"/>
</dbReference>
<proteinExistence type="predicted"/>
<keyword evidence="4" id="KW-1185">Reference proteome</keyword>
<keyword evidence="1" id="KW-0238">DNA-binding</keyword>
<dbReference type="EMBL" id="CP049109">
    <property type="protein sequence ID" value="QIG79635.1"/>
    <property type="molecule type" value="Genomic_DNA"/>
</dbReference>
<accession>A0A6G6Y3Z5</accession>
<dbReference type="InterPro" id="IPR010982">
    <property type="entry name" value="Lambda_DNA-bd_dom_sf"/>
</dbReference>
<protein>
    <submittedName>
        <fullName evidence="3">Helix-turn-helix transcriptional regulator</fullName>
    </submittedName>
</protein>
<dbReference type="PANTHER" id="PTHR46797:SF1">
    <property type="entry name" value="METHYLPHOSPHONATE SYNTHASE"/>
    <property type="match status" value="1"/>
</dbReference>
<feature type="domain" description="HTH cro/C1-type" evidence="2">
    <location>
        <begin position="15"/>
        <end position="69"/>
    </location>
</feature>
<evidence type="ECO:0000313" key="4">
    <source>
        <dbReference type="Proteomes" id="UP000501568"/>
    </source>
</evidence>
<dbReference type="PROSITE" id="PS50943">
    <property type="entry name" value="HTH_CROC1"/>
    <property type="match status" value="1"/>
</dbReference>
<dbReference type="SMART" id="SM00530">
    <property type="entry name" value="HTH_XRE"/>
    <property type="match status" value="1"/>
</dbReference>
<dbReference type="InterPro" id="IPR001387">
    <property type="entry name" value="Cro/C1-type_HTH"/>
</dbReference>
<gene>
    <name evidence="3" type="ORF">G5C33_07415</name>
</gene>
<dbReference type="Proteomes" id="UP000501568">
    <property type="component" value="Chromosome"/>
</dbReference>
<dbReference type="InterPro" id="IPR050807">
    <property type="entry name" value="TransReg_Diox_bact_type"/>
</dbReference>
<sequence>MKHDRKSLLTLGREIRRLRKERHLSQNELADLAGLSRNFISMVERGERAVSVLTILDIADALRVAPAAMFAGYAAPMATQNGSESNQ</sequence>
<reference evidence="3 4" key="1">
    <citation type="submission" date="2020-02" db="EMBL/GenBank/DDBJ databases">
        <authorList>
            <person name="Zheng R.K."/>
            <person name="Sun C.M."/>
        </authorList>
    </citation>
    <scope>NUCLEOTIDE SEQUENCE [LARGE SCALE GENOMIC DNA]</scope>
    <source>
        <strain evidence="4">zrk23</strain>
    </source>
</reference>
<dbReference type="Gene3D" id="1.10.260.40">
    <property type="entry name" value="lambda repressor-like DNA-binding domains"/>
    <property type="match status" value="1"/>
</dbReference>
<evidence type="ECO:0000256" key="1">
    <source>
        <dbReference type="ARBA" id="ARBA00023125"/>
    </source>
</evidence>
<evidence type="ECO:0000259" key="2">
    <source>
        <dbReference type="PROSITE" id="PS50943"/>
    </source>
</evidence>
<name>A0A6G6Y3Z5_9SPHN</name>
<dbReference type="CDD" id="cd00093">
    <property type="entry name" value="HTH_XRE"/>
    <property type="match status" value="1"/>
</dbReference>
<evidence type="ECO:0000313" key="3">
    <source>
        <dbReference type="EMBL" id="QIG79635.1"/>
    </source>
</evidence>
<dbReference type="GO" id="GO:0003700">
    <property type="term" value="F:DNA-binding transcription factor activity"/>
    <property type="evidence" value="ECO:0007669"/>
    <property type="project" value="TreeGrafter"/>
</dbReference>
<dbReference type="RefSeq" id="WP_165326635.1">
    <property type="nucleotide sequence ID" value="NZ_CP049109.1"/>
</dbReference>
<organism evidence="3 4">
    <name type="scientific">Stakelama tenebrarum</name>
    <dbReference type="NCBI Taxonomy" id="2711215"/>
    <lineage>
        <taxon>Bacteria</taxon>
        <taxon>Pseudomonadati</taxon>
        <taxon>Pseudomonadota</taxon>
        <taxon>Alphaproteobacteria</taxon>
        <taxon>Sphingomonadales</taxon>
        <taxon>Sphingomonadaceae</taxon>
        <taxon>Stakelama</taxon>
    </lineage>
</organism>
<dbReference type="GO" id="GO:0005829">
    <property type="term" value="C:cytosol"/>
    <property type="evidence" value="ECO:0007669"/>
    <property type="project" value="TreeGrafter"/>
</dbReference>